<dbReference type="SUPFAM" id="SSF51735">
    <property type="entry name" value="NAD(P)-binding Rossmann-fold domains"/>
    <property type="match status" value="1"/>
</dbReference>
<evidence type="ECO:0000259" key="3">
    <source>
        <dbReference type="SMART" id="SM00822"/>
    </source>
</evidence>
<dbReference type="EMBL" id="JBHSOF010000007">
    <property type="protein sequence ID" value="MFC5663040.1"/>
    <property type="molecule type" value="Genomic_DNA"/>
</dbReference>
<dbReference type="Gene3D" id="3.40.50.720">
    <property type="entry name" value="NAD(P)-binding Rossmann-like Domain"/>
    <property type="match status" value="1"/>
</dbReference>
<dbReference type="InterPro" id="IPR002347">
    <property type="entry name" value="SDR_fam"/>
</dbReference>
<accession>A0ABW0X3D3</accession>
<protein>
    <submittedName>
        <fullName evidence="4">SDR family oxidoreductase</fullName>
    </submittedName>
</protein>
<comment type="similarity">
    <text evidence="1">Belongs to the short-chain dehydrogenases/reductases (SDR) family.</text>
</comment>
<dbReference type="InterPro" id="IPR057326">
    <property type="entry name" value="KR_dom"/>
</dbReference>
<feature type="domain" description="Ketoreductase" evidence="3">
    <location>
        <begin position="26"/>
        <end position="206"/>
    </location>
</feature>
<evidence type="ECO:0000313" key="5">
    <source>
        <dbReference type="Proteomes" id="UP001595975"/>
    </source>
</evidence>
<dbReference type="PANTHER" id="PTHR43639">
    <property type="entry name" value="OXIDOREDUCTASE, SHORT-CHAIN DEHYDROGENASE/REDUCTASE FAMILY (AFU_ORTHOLOGUE AFUA_5G02870)"/>
    <property type="match status" value="1"/>
</dbReference>
<proteinExistence type="inferred from homology"/>
<evidence type="ECO:0000256" key="2">
    <source>
        <dbReference type="ARBA" id="ARBA00023002"/>
    </source>
</evidence>
<dbReference type="NCBIfam" id="NF004777">
    <property type="entry name" value="PRK06123.1"/>
    <property type="match status" value="1"/>
</dbReference>
<dbReference type="SMART" id="SM00822">
    <property type="entry name" value="PKS_KR"/>
    <property type="match status" value="1"/>
</dbReference>
<dbReference type="CDD" id="cd05233">
    <property type="entry name" value="SDR_c"/>
    <property type="match status" value="1"/>
</dbReference>
<dbReference type="PANTHER" id="PTHR43639:SF1">
    <property type="entry name" value="SHORT-CHAIN DEHYDROGENASE_REDUCTASE FAMILY PROTEIN"/>
    <property type="match status" value="1"/>
</dbReference>
<gene>
    <name evidence="4" type="ORF">ACFP3U_08595</name>
</gene>
<dbReference type="PRINTS" id="PR00081">
    <property type="entry name" value="GDHRDH"/>
</dbReference>
<keyword evidence="2" id="KW-0560">Oxidoreductase</keyword>
<dbReference type="Proteomes" id="UP001595975">
    <property type="component" value="Unassembled WGS sequence"/>
</dbReference>
<evidence type="ECO:0000313" key="4">
    <source>
        <dbReference type="EMBL" id="MFC5663040.1"/>
    </source>
</evidence>
<dbReference type="RefSeq" id="WP_380224681.1">
    <property type="nucleotide sequence ID" value="NZ_JBHSOF010000007.1"/>
</dbReference>
<dbReference type="InterPro" id="IPR036291">
    <property type="entry name" value="NAD(P)-bd_dom_sf"/>
</dbReference>
<dbReference type="PRINTS" id="PR00080">
    <property type="entry name" value="SDRFAMILY"/>
</dbReference>
<dbReference type="InterPro" id="IPR020904">
    <property type="entry name" value="Sc_DH/Rdtase_CS"/>
</dbReference>
<dbReference type="PROSITE" id="PS00061">
    <property type="entry name" value="ADH_SHORT"/>
    <property type="match status" value="1"/>
</dbReference>
<comment type="caution">
    <text evidence="4">The sequence shown here is derived from an EMBL/GenBank/DDBJ whole genome shotgun (WGS) entry which is preliminary data.</text>
</comment>
<reference evidence="5" key="1">
    <citation type="journal article" date="2019" name="Int. J. Syst. Evol. Microbiol.">
        <title>The Global Catalogue of Microorganisms (GCM) 10K type strain sequencing project: providing services to taxonomists for standard genome sequencing and annotation.</title>
        <authorList>
            <consortium name="The Broad Institute Genomics Platform"/>
            <consortium name="The Broad Institute Genome Sequencing Center for Infectious Disease"/>
            <person name="Wu L."/>
            <person name="Ma J."/>
        </authorList>
    </citation>
    <scope>NUCLEOTIDE SEQUENCE [LARGE SCALE GENOMIC DNA]</scope>
    <source>
        <strain evidence="5">CGMCC 4.1437</strain>
    </source>
</reference>
<evidence type="ECO:0000256" key="1">
    <source>
        <dbReference type="ARBA" id="ARBA00006484"/>
    </source>
</evidence>
<organism evidence="4 5">
    <name type="scientific">Kitasatospora misakiensis</name>
    <dbReference type="NCBI Taxonomy" id="67330"/>
    <lineage>
        <taxon>Bacteria</taxon>
        <taxon>Bacillati</taxon>
        <taxon>Actinomycetota</taxon>
        <taxon>Actinomycetes</taxon>
        <taxon>Kitasatosporales</taxon>
        <taxon>Streptomycetaceae</taxon>
        <taxon>Kitasatospora</taxon>
    </lineage>
</organism>
<sequence length="271" mass="27891">MSTSNDSELSVGSVASDRAEAAERPGVVLITGAGRGIGAATALLAGRRGYRVCVNYRTDEAAAAAVVDAIRSAGGTALAVRADVSRSAEVARLFDTVDAELGPLTALVNNAGTLEQQGRLEDIDEDRLNRIWAANITGPFLCAAQAVRRMSTRHGGRGGAIVNVSSAASRLGSPNEYVDYAAAKGAVDSMTRGLSLEVAAEGIRVNAVRPGLIHTGIHALGGEPGRVDRVAPNLPMRRGGQPEEVAEAIVFLLSPASSYTTGAFLDVSGGR</sequence>
<keyword evidence="5" id="KW-1185">Reference proteome</keyword>
<dbReference type="Pfam" id="PF13561">
    <property type="entry name" value="adh_short_C2"/>
    <property type="match status" value="1"/>
</dbReference>
<name>A0ABW0X3D3_9ACTN</name>